<evidence type="ECO:0000256" key="4">
    <source>
        <dbReference type="ARBA" id="ARBA00022801"/>
    </source>
</evidence>
<dbReference type="PROSITE" id="PS00608">
    <property type="entry name" value="GLYCOSYL_HYDROL_F2_2"/>
    <property type="match status" value="1"/>
</dbReference>
<dbReference type="InterPro" id="IPR013783">
    <property type="entry name" value="Ig-like_fold"/>
</dbReference>
<dbReference type="PANTHER" id="PTHR10066:SF67">
    <property type="entry name" value="BETA-GLUCURONIDASE"/>
    <property type="match status" value="1"/>
</dbReference>
<dbReference type="Gene3D" id="2.60.40.10">
    <property type="entry name" value="Immunoglobulins"/>
    <property type="match status" value="1"/>
</dbReference>
<comment type="similarity">
    <text evidence="1">Belongs to the glycosyl hydrolase 2 family.</text>
</comment>
<dbReference type="SUPFAM" id="SSF49303">
    <property type="entry name" value="beta-Galactosidase/glucuronidase domain"/>
    <property type="match status" value="1"/>
</dbReference>
<dbReference type="Gene3D" id="3.20.20.80">
    <property type="entry name" value="Glycosidases"/>
    <property type="match status" value="1"/>
</dbReference>
<gene>
    <name evidence="9" type="ORF">METZ01_LOCUS104152</name>
</gene>
<dbReference type="GO" id="GO:0005975">
    <property type="term" value="P:carbohydrate metabolic process"/>
    <property type="evidence" value="ECO:0007669"/>
    <property type="project" value="InterPro"/>
</dbReference>
<dbReference type="FunFam" id="3.20.20.80:FF:000080">
    <property type="entry name" value="Beta-glucuronidase UidA"/>
    <property type="match status" value="1"/>
</dbReference>
<evidence type="ECO:0000256" key="5">
    <source>
        <dbReference type="ARBA" id="ARBA00023295"/>
    </source>
</evidence>
<feature type="domain" description="Glycoside hydrolase family 2 catalytic" evidence="7">
    <location>
        <begin position="280"/>
        <end position="591"/>
    </location>
</feature>
<dbReference type="Pfam" id="PF02837">
    <property type="entry name" value="Glyco_hydro_2_N"/>
    <property type="match status" value="1"/>
</dbReference>
<protein>
    <recommendedName>
        <fullName evidence="3">Beta-glucuronidase</fullName>
        <ecNumber evidence="2">3.2.1.31</ecNumber>
    </recommendedName>
</protein>
<dbReference type="InterPro" id="IPR023232">
    <property type="entry name" value="Glyco_hydro_2_AS"/>
</dbReference>
<dbReference type="GO" id="GO:0030246">
    <property type="term" value="F:carbohydrate binding"/>
    <property type="evidence" value="ECO:0007669"/>
    <property type="project" value="TreeGrafter"/>
</dbReference>
<evidence type="ECO:0000259" key="7">
    <source>
        <dbReference type="Pfam" id="PF02836"/>
    </source>
</evidence>
<dbReference type="NCBIfam" id="NF007538">
    <property type="entry name" value="PRK10150.1"/>
    <property type="match status" value="1"/>
</dbReference>
<evidence type="ECO:0000313" key="9">
    <source>
        <dbReference type="EMBL" id="SVA51298.1"/>
    </source>
</evidence>
<dbReference type="InterPro" id="IPR017853">
    <property type="entry name" value="GH"/>
</dbReference>
<dbReference type="SUPFAM" id="SSF49785">
    <property type="entry name" value="Galactose-binding domain-like"/>
    <property type="match status" value="1"/>
</dbReference>
<dbReference type="Gene3D" id="2.60.120.260">
    <property type="entry name" value="Galactose-binding domain-like"/>
    <property type="match status" value="1"/>
</dbReference>
<dbReference type="GO" id="GO:0019391">
    <property type="term" value="P:glucuronoside catabolic process"/>
    <property type="evidence" value="ECO:0007669"/>
    <property type="project" value="TreeGrafter"/>
</dbReference>
<organism evidence="9">
    <name type="scientific">marine metagenome</name>
    <dbReference type="NCBI Taxonomy" id="408172"/>
    <lineage>
        <taxon>unclassified sequences</taxon>
        <taxon>metagenomes</taxon>
        <taxon>ecological metagenomes</taxon>
    </lineage>
</organism>
<dbReference type="AlphaFoldDB" id="A0A381WGT5"/>
<dbReference type="InterPro" id="IPR036156">
    <property type="entry name" value="Beta-gal/glucu_dom_sf"/>
</dbReference>
<dbReference type="SUPFAM" id="SSF51445">
    <property type="entry name" value="(Trans)glycosidases"/>
    <property type="match status" value="1"/>
</dbReference>
<dbReference type="PANTHER" id="PTHR10066">
    <property type="entry name" value="BETA-GLUCURONIDASE"/>
    <property type="match status" value="1"/>
</dbReference>
<evidence type="ECO:0000256" key="2">
    <source>
        <dbReference type="ARBA" id="ARBA00012761"/>
    </source>
</evidence>
<dbReference type="InterPro" id="IPR006101">
    <property type="entry name" value="Glyco_hydro_2"/>
</dbReference>
<evidence type="ECO:0000259" key="8">
    <source>
        <dbReference type="Pfam" id="PF02837"/>
    </source>
</evidence>
<dbReference type="EMBL" id="UINC01011655">
    <property type="protein sequence ID" value="SVA51298.1"/>
    <property type="molecule type" value="Genomic_DNA"/>
</dbReference>
<dbReference type="Pfam" id="PF00703">
    <property type="entry name" value="Glyco_hydro_2"/>
    <property type="match status" value="1"/>
</dbReference>
<evidence type="ECO:0000259" key="6">
    <source>
        <dbReference type="Pfam" id="PF00703"/>
    </source>
</evidence>
<dbReference type="InterPro" id="IPR008979">
    <property type="entry name" value="Galactose-bd-like_sf"/>
</dbReference>
<dbReference type="EC" id="3.2.1.31" evidence="2"/>
<evidence type="ECO:0000256" key="1">
    <source>
        <dbReference type="ARBA" id="ARBA00007401"/>
    </source>
</evidence>
<accession>A0A381WGT5</accession>
<feature type="domain" description="Glycoside hydrolase family 2 immunoglobulin-like beta-sandwich" evidence="6">
    <location>
        <begin position="183"/>
        <end position="278"/>
    </location>
</feature>
<dbReference type="PRINTS" id="PR00132">
    <property type="entry name" value="GLHYDRLASE2"/>
</dbReference>
<dbReference type="InterPro" id="IPR006103">
    <property type="entry name" value="Glyco_hydro_2_cat"/>
</dbReference>
<keyword evidence="4" id="KW-0378">Hydrolase</keyword>
<keyword evidence="5" id="KW-0326">Glycosidase</keyword>
<sequence>MLYPKQNQYRDLSLLDGVWQFRLDPNDVGLSSNWHEGLTESRPIVVPSSWNELFPDTYDYIGVGWYQTSFSIPGSWSRDNLRLRFGSVTYRATVWINGQLLGSHEGGNLPFEFRLSDVLDFQADNRLVVRVENELKPDRVPPGNVQGGSLSMFMSNIPATNYDFFPYSGIHRSVVLYRLPSPYISDVTVETSFTDEMGIVDIRCICDDPNVELSVELRSDSFRLEGKATYDDGSFNVCLEVEEARLWSPSDPHLYQLEMSLKRQGKVVDAYSLEIGIRTIEVRGHEIFLNGDMIELKGFGRHEDSSVTGRGQNLPLTVKDHNLMKWLGANSYRTSHYPYAEEDLLLADKHGFLVVDETPAVGLFFEGDGSQIEDRLVKCREQISELIARDKNHPSVIMWSVANEPFPPNLMDRMRSQSEEPVESSTTRFLDTLITDAKNLDATRPVSFAGVHGTPTEWFGTVDVIMLNRYNGWYFDQIDLDGAIHNLSDELEKIYSITGKPIVISEFGADTVSGLHSVPEELYSEEYQVELLRRYLDLADSKKFLAGLHVWVLADFRTSHSMMRVGGLNRKGVFTRDRQPKMAAHFLKSRWLVEP</sequence>
<evidence type="ECO:0000256" key="3">
    <source>
        <dbReference type="ARBA" id="ARBA00016205"/>
    </source>
</evidence>
<dbReference type="Pfam" id="PF02836">
    <property type="entry name" value="Glyco_hydro_2_C"/>
    <property type="match status" value="1"/>
</dbReference>
<dbReference type="GO" id="GO:0004566">
    <property type="term" value="F:beta-glucuronidase activity"/>
    <property type="evidence" value="ECO:0007669"/>
    <property type="project" value="UniProtKB-EC"/>
</dbReference>
<name>A0A381WGT5_9ZZZZ</name>
<dbReference type="InterPro" id="IPR006102">
    <property type="entry name" value="Ig-like_GH2"/>
</dbReference>
<feature type="domain" description="Glycosyl hydrolases family 2 sugar binding" evidence="8">
    <location>
        <begin position="14"/>
        <end position="180"/>
    </location>
</feature>
<proteinExistence type="inferred from homology"/>
<reference evidence="9" key="1">
    <citation type="submission" date="2018-05" db="EMBL/GenBank/DDBJ databases">
        <authorList>
            <person name="Lanie J.A."/>
            <person name="Ng W.-L."/>
            <person name="Kazmierczak K.M."/>
            <person name="Andrzejewski T.M."/>
            <person name="Davidsen T.M."/>
            <person name="Wayne K.J."/>
            <person name="Tettelin H."/>
            <person name="Glass J.I."/>
            <person name="Rusch D."/>
            <person name="Podicherti R."/>
            <person name="Tsui H.-C.T."/>
            <person name="Winkler M.E."/>
        </authorList>
    </citation>
    <scope>NUCLEOTIDE SEQUENCE</scope>
</reference>
<dbReference type="InterPro" id="IPR006104">
    <property type="entry name" value="Glyco_hydro_2_N"/>
</dbReference>